<evidence type="ECO:0000256" key="1">
    <source>
        <dbReference type="ARBA" id="ARBA00023152"/>
    </source>
</evidence>
<dbReference type="Pfam" id="PF00300">
    <property type="entry name" value="His_Phos_1"/>
    <property type="match status" value="1"/>
</dbReference>
<dbReference type="InterPro" id="IPR050275">
    <property type="entry name" value="PGM_Phosphatase"/>
</dbReference>
<dbReference type="Gene3D" id="3.40.50.1240">
    <property type="entry name" value="Phosphoglycerate mutase-like"/>
    <property type="match status" value="1"/>
</dbReference>
<dbReference type="PANTHER" id="PTHR48100:SF1">
    <property type="entry name" value="HISTIDINE PHOSPHATASE FAMILY PROTEIN-RELATED"/>
    <property type="match status" value="1"/>
</dbReference>
<dbReference type="CDD" id="cd07067">
    <property type="entry name" value="HP_PGM_like"/>
    <property type="match status" value="1"/>
</dbReference>
<proteinExistence type="predicted"/>
<dbReference type="InterPro" id="IPR029033">
    <property type="entry name" value="His_PPase_superfam"/>
</dbReference>
<dbReference type="RefSeq" id="WP_091816907.1">
    <property type="nucleotide sequence ID" value="NZ_FOCW01000004.1"/>
</dbReference>
<dbReference type="AlphaFoldDB" id="A0A1H8IP45"/>
<organism evidence="4 5">
    <name type="scientific">Brachymonas denitrificans DSM 15123</name>
    <dbReference type="NCBI Taxonomy" id="1121117"/>
    <lineage>
        <taxon>Bacteria</taxon>
        <taxon>Pseudomonadati</taxon>
        <taxon>Pseudomonadota</taxon>
        <taxon>Betaproteobacteria</taxon>
        <taxon>Burkholderiales</taxon>
        <taxon>Comamonadaceae</taxon>
        <taxon>Brachymonas</taxon>
    </lineage>
</organism>
<dbReference type="PROSITE" id="PS00175">
    <property type="entry name" value="PG_MUTASE"/>
    <property type="match status" value="1"/>
</dbReference>
<dbReference type="EMBL" id="FOCW01000004">
    <property type="protein sequence ID" value="SEN70091.1"/>
    <property type="molecule type" value="Genomic_DNA"/>
</dbReference>
<name>A0A1H8IP45_9BURK</name>
<dbReference type="SMART" id="SM00855">
    <property type="entry name" value="PGAM"/>
    <property type="match status" value="1"/>
</dbReference>
<dbReference type="STRING" id="1121117.SAMN02745977_01828"/>
<feature type="binding site" evidence="3">
    <location>
        <position position="87"/>
    </location>
    <ligand>
        <name>substrate</name>
    </ligand>
</feature>
<gene>
    <name evidence="4" type="ORF">SAMN02745977_01828</name>
</gene>
<sequence length="260" mass="29129">MLPVSIVKHSSPTPSVLWVVRHGQSAGNVASDLANSRQLPMLDIATRDMDTPLSPLGERQADALGYWFGTLPPEEQPDVLLCSPYLRAVETARRLLQVGEMPTTLRVDERLREKEFGVLDRYTRYGIQQKFPDLFEQRAHVGKFYFRPPGGESWCDVILRLRSFMEMTAREYDGQRVLVVGHQVIVSCLRYLLEGLAEQEILAIDREGDVPNCGVTSYHFHAEGFRDGRLVPRLVNFTAPLEQAGTPVTAAKDVPAAPKA</sequence>
<evidence type="ECO:0000256" key="2">
    <source>
        <dbReference type="ARBA" id="ARBA00023235"/>
    </source>
</evidence>
<dbReference type="PANTHER" id="PTHR48100">
    <property type="entry name" value="BROAD-SPECIFICITY PHOSPHATASE YOR283W-RELATED"/>
    <property type="match status" value="1"/>
</dbReference>
<accession>A0A1H8IP45</accession>
<evidence type="ECO:0000256" key="3">
    <source>
        <dbReference type="PIRSR" id="PIRSR613078-2"/>
    </source>
</evidence>
<dbReference type="SUPFAM" id="SSF53254">
    <property type="entry name" value="Phosphoglycerate mutase-like"/>
    <property type="match status" value="1"/>
</dbReference>
<evidence type="ECO:0000313" key="5">
    <source>
        <dbReference type="Proteomes" id="UP000199531"/>
    </source>
</evidence>
<keyword evidence="2" id="KW-0413">Isomerase</keyword>
<keyword evidence="5" id="KW-1185">Reference proteome</keyword>
<dbReference type="Proteomes" id="UP000199531">
    <property type="component" value="Unassembled WGS sequence"/>
</dbReference>
<dbReference type="InterPro" id="IPR013078">
    <property type="entry name" value="His_Pase_superF_clade-1"/>
</dbReference>
<dbReference type="InterPro" id="IPR001345">
    <property type="entry name" value="PG/BPGM_mutase_AS"/>
</dbReference>
<dbReference type="GO" id="GO:0005737">
    <property type="term" value="C:cytoplasm"/>
    <property type="evidence" value="ECO:0007669"/>
    <property type="project" value="TreeGrafter"/>
</dbReference>
<dbReference type="GO" id="GO:0016791">
    <property type="term" value="F:phosphatase activity"/>
    <property type="evidence" value="ECO:0007669"/>
    <property type="project" value="TreeGrafter"/>
</dbReference>
<reference evidence="4 5" key="1">
    <citation type="submission" date="2016-10" db="EMBL/GenBank/DDBJ databases">
        <authorList>
            <person name="de Groot N.N."/>
        </authorList>
    </citation>
    <scope>NUCLEOTIDE SEQUENCE [LARGE SCALE GENOMIC DNA]</scope>
    <source>
        <strain evidence="4 5">DSM 15123</strain>
    </source>
</reference>
<dbReference type="OrthoDB" id="5449373at2"/>
<protein>
    <submittedName>
        <fullName evidence="4">Broad specificity phosphatase PhoE</fullName>
    </submittedName>
</protein>
<evidence type="ECO:0000313" key="4">
    <source>
        <dbReference type="EMBL" id="SEN70091.1"/>
    </source>
</evidence>
<keyword evidence="1" id="KW-0324">Glycolysis</keyword>